<reference evidence="1 2" key="1">
    <citation type="submission" date="2021-07" db="EMBL/GenBank/DDBJ databases">
        <title>Mesonia aestuariivivens sp. nov., isolated from a tidal flat.</title>
        <authorList>
            <person name="Kim Y.-O."/>
            <person name="Yoon J.-H."/>
        </authorList>
    </citation>
    <scope>NUCLEOTIDE SEQUENCE [LARGE SCALE GENOMIC DNA]</scope>
    <source>
        <strain evidence="1 2">JHPTF-M18</strain>
    </source>
</reference>
<dbReference type="Proteomes" id="UP000719267">
    <property type="component" value="Unassembled WGS sequence"/>
</dbReference>
<evidence type="ECO:0000313" key="2">
    <source>
        <dbReference type="Proteomes" id="UP000719267"/>
    </source>
</evidence>
<gene>
    <name evidence="1" type="ORF">KW502_09105</name>
</gene>
<proteinExistence type="predicted"/>
<organism evidence="1 2">
    <name type="scientific">Mesonia aestuariivivens</name>
    <dbReference type="NCBI Taxonomy" id="2796128"/>
    <lineage>
        <taxon>Bacteria</taxon>
        <taxon>Pseudomonadati</taxon>
        <taxon>Bacteroidota</taxon>
        <taxon>Flavobacteriia</taxon>
        <taxon>Flavobacteriales</taxon>
        <taxon>Flavobacteriaceae</taxon>
        <taxon>Mesonia</taxon>
    </lineage>
</organism>
<protein>
    <recommendedName>
        <fullName evidence="3">DUF4375 domain-containing protein</fullName>
    </recommendedName>
</protein>
<accession>A0ABS6W2K6</accession>
<sequence>MFNYTDVEDFMENRDLHEDYYTLMEEYTGTSIYKEIIHFMYLAFPNWTSNRGIGSMAAEFVLSNIENLEYLDEDAINSKESLETIYLELVKRYHSFKKTFDFSDYTRLNNEFEQEYEEELQDIEHLNIEDSEKARDELYMKFEKEYLSKVTYNFIDEDELIIS</sequence>
<dbReference type="RefSeq" id="WP_219040240.1">
    <property type="nucleotide sequence ID" value="NZ_JAHWDF010000008.1"/>
</dbReference>
<comment type="caution">
    <text evidence="1">The sequence shown here is derived from an EMBL/GenBank/DDBJ whole genome shotgun (WGS) entry which is preliminary data.</text>
</comment>
<evidence type="ECO:0008006" key="3">
    <source>
        <dbReference type="Google" id="ProtNLM"/>
    </source>
</evidence>
<name>A0ABS6W2K6_9FLAO</name>
<keyword evidence="2" id="KW-1185">Reference proteome</keyword>
<dbReference type="EMBL" id="JAHWDF010000008">
    <property type="protein sequence ID" value="MBW2961954.1"/>
    <property type="molecule type" value="Genomic_DNA"/>
</dbReference>
<evidence type="ECO:0000313" key="1">
    <source>
        <dbReference type="EMBL" id="MBW2961954.1"/>
    </source>
</evidence>